<evidence type="ECO:0000256" key="4">
    <source>
        <dbReference type="ARBA" id="ARBA00022452"/>
    </source>
</evidence>
<keyword evidence="4 10" id="KW-1134">Transmembrane beta strand</keyword>
<dbReference type="GO" id="GO:0009279">
    <property type="term" value="C:cell outer membrane"/>
    <property type="evidence" value="ECO:0007669"/>
    <property type="project" value="UniProtKB-SubCell"/>
</dbReference>
<dbReference type="GO" id="GO:0015891">
    <property type="term" value="P:siderophore transport"/>
    <property type="evidence" value="ECO:0007669"/>
    <property type="project" value="InterPro"/>
</dbReference>
<evidence type="ECO:0000313" key="14">
    <source>
        <dbReference type="EMBL" id="MBB5353067.1"/>
    </source>
</evidence>
<sequence length="734" mass="78379">MKSTQDVPSAFSSALRLRSSLRALLGICALSTATARAQEEPATEQELDALVVVASADASAAGLSEAYAGGQVARGGRVGLFGSLDYMATPFQLTSYTEELIQNQQAQSVGDVLLNDPAVRVARGFGNFQQLYMVRGLPIYSDDMTYNGLYGLLPRQYLAAELVERVEVFRGANAFLNGAAPGGSSLGGTVNVLPKRAATDPLTELTTGIQSGGQLSGAFDMSRRFQDDAFGVRINGAMRDGDTAVDGESVGLGLIALGLDWRQDRVRLSADLGYQNLQRDATQPSVTFGGGLPVLGAPDASRSLAQPWTYSDEEDFFGVLRGEFDLSDQWTAWAAVGGREGDEDNSFANPTVVALNGATSSYRFDNVREDSVVTGEVGLRGDFMTGPVRHRPTFSATAYELESRNAYAFSSFAGFAGSLYTPSPVAAPPANFFIGGSLDSPLMTERTRTSSVAAADMISLMDDRLILIGGLRYQSIETSSFDYNTGAQTANYSESEVTPMGGILYQITPCFATYVNYIEGLTKGDVAPANVTGRPVVNAGQVLAPYVTEQIEAGVKFDFENFGGAIGIFQSEKPLAGVNSAGIYEVLRQQRYRGLEISAFGEPIEGVRFLGGVSFLDTEKNGLDQIGAPTAQVNVGGEWDLPFLPGVTLDGRMLYTTEQYADTANVQRVPSWTRFDLGLRYVTALPSGQELTLRARVENVTDNDYWASAGGYPGAGYLTVGAPRTLMFSASCAF</sequence>
<dbReference type="SUPFAM" id="SSF56935">
    <property type="entry name" value="Porins"/>
    <property type="match status" value="1"/>
</dbReference>
<dbReference type="NCBIfam" id="TIGR01783">
    <property type="entry name" value="TonB-siderophor"/>
    <property type="match status" value="1"/>
</dbReference>
<gene>
    <name evidence="14" type="ORF">HNR46_003320</name>
</gene>
<comment type="caution">
    <text evidence="14">The sequence shown here is derived from an EMBL/GenBank/DDBJ whole genome shotgun (WGS) entry which is preliminary data.</text>
</comment>
<protein>
    <submittedName>
        <fullName evidence="14">Iron complex outermembrane receptor protein</fullName>
    </submittedName>
</protein>
<feature type="domain" description="TonB-dependent receptor-like beta-barrel" evidence="12">
    <location>
        <begin position="261"/>
        <end position="700"/>
    </location>
</feature>
<dbReference type="Proteomes" id="UP000557717">
    <property type="component" value="Unassembled WGS sequence"/>
</dbReference>
<evidence type="ECO:0000259" key="13">
    <source>
        <dbReference type="Pfam" id="PF07715"/>
    </source>
</evidence>
<evidence type="ECO:0000256" key="8">
    <source>
        <dbReference type="ARBA" id="ARBA00023170"/>
    </source>
</evidence>
<evidence type="ECO:0000256" key="7">
    <source>
        <dbReference type="ARBA" id="ARBA00023136"/>
    </source>
</evidence>
<keyword evidence="7 10" id="KW-0472">Membrane</keyword>
<dbReference type="Pfam" id="PF00593">
    <property type="entry name" value="TonB_dep_Rec_b-barrel"/>
    <property type="match status" value="1"/>
</dbReference>
<evidence type="ECO:0000256" key="1">
    <source>
        <dbReference type="ARBA" id="ARBA00004571"/>
    </source>
</evidence>
<evidence type="ECO:0000256" key="10">
    <source>
        <dbReference type="PROSITE-ProRule" id="PRU01360"/>
    </source>
</evidence>
<dbReference type="InterPro" id="IPR012910">
    <property type="entry name" value="Plug_dom"/>
</dbReference>
<keyword evidence="6 11" id="KW-0798">TonB box</keyword>
<evidence type="ECO:0000256" key="2">
    <source>
        <dbReference type="ARBA" id="ARBA00009810"/>
    </source>
</evidence>
<evidence type="ECO:0000256" key="3">
    <source>
        <dbReference type="ARBA" id="ARBA00022448"/>
    </source>
</evidence>
<reference evidence="14 15" key="1">
    <citation type="submission" date="2020-08" db="EMBL/GenBank/DDBJ databases">
        <title>Genomic Encyclopedia of Type Strains, Phase IV (KMG-IV): sequencing the most valuable type-strain genomes for metagenomic binning, comparative biology and taxonomic classification.</title>
        <authorList>
            <person name="Goeker M."/>
        </authorList>
    </citation>
    <scope>NUCLEOTIDE SEQUENCE [LARGE SCALE GENOMIC DNA]</scope>
    <source>
        <strain evidence="14 15">YC6886</strain>
    </source>
</reference>
<name>A0A840V444_9BACT</name>
<dbReference type="InterPro" id="IPR010105">
    <property type="entry name" value="TonB_sidphr_rcpt"/>
</dbReference>
<proteinExistence type="inferred from homology"/>
<dbReference type="Gene3D" id="2.40.170.20">
    <property type="entry name" value="TonB-dependent receptor, beta-barrel domain"/>
    <property type="match status" value="1"/>
</dbReference>
<comment type="similarity">
    <text evidence="2 10 11">Belongs to the TonB-dependent receptor family.</text>
</comment>
<keyword evidence="9 10" id="KW-0998">Cell outer membrane</keyword>
<dbReference type="AlphaFoldDB" id="A0A840V444"/>
<keyword evidence="3 10" id="KW-0813">Transport</keyword>
<dbReference type="RefSeq" id="WP_184020611.1">
    <property type="nucleotide sequence ID" value="NZ_JACHFD010000019.1"/>
</dbReference>
<dbReference type="InterPro" id="IPR039426">
    <property type="entry name" value="TonB-dep_rcpt-like"/>
</dbReference>
<dbReference type="InterPro" id="IPR037066">
    <property type="entry name" value="Plug_dom_sf"/>
</dbReference>
<keyword evidence="8 14" id="KW-0675">Receptor</keyword>
<evidence type="ECO:0000313" key="15">
    <source>
        <dbReference type="Proteomes" id="UP000557717"/>
    </source>
</evidence>
<keyword evidence="5 10" id="KW-0812">Transmembrane</keyword>
<evidence type="ECO:0000256" key="6">
    <source>
        <dbReference type="ARBA" id="ARBA00023077"/>
    </source>
</evidence>
<dbReference type="GO" id="GO:0038023">
    <property type="term" value="F:signaling receptor activity"/>
    <property type="evidence" value="ECO:0007669"/>
    <property type="project" value="InterPro"/>
</dbReference>
<dbReference type="Gene3D" id="2.170.130.10">
    <property type="entry name" value="TonB-dependent receptor, plug domain"/>
    <property type="match status" value="1"/>
</dbReference>
<dbReference type="PANTHER" id="PTHR32552">
    <property type="entry name" value="FERRICHROME IRON RECEPTOR-RELATED"/>
    <property type="match status" value="1"/>
</dbReference>
<dbReference type="CDD" id="cd01347">
    <property type="entry name" value="ligand_gated_channel"/>
    <property type="match status" value="1"/>
</dbReference>
<accession>A0A840V444</accession>
<dbReference type="InterPro" id="IPR000531">
    <property type="entry name" value="Beta-barrel_TonB"/>
</dbReference>
<dbReference type="PROSITE" id="PS52016">
    <property type="entry name" value="TONB_DEPENDENT_REC_3"/>
    <property type="match status" value="1"/>
</dbReference>
<dbReference type="PANTHER" id="PTHR32552:SF82">
    <property type="entry name" value="FCUA PROTEIN"/>
    <property type="match status" value="1"/>
</dbReference>
<keyword evidence="15" id="KW-1185">Reference proteome</keyword>
<comment type="subcellular location">
    <subcellularLocation>
        <location evidence="1 10">Cell outer membrane</location>
        <topology evidence="1 10">Multi-pass membrane protein</topology>
    </subcellularLocation>
</comment>
<feature type="domain" description="TonB-dependent receptor plug" evidence="13">
    <location>
        <begin position="87"/>
        <end position="183"/>
    </location>
</feature>
<organism evidence="14 15">
    <name type="scientific">Haloferula luteola</name>
    <dbReference type="NCBI Taxonomy" id="595692"/>
    <lineage>
        <taxon>Bacteria</taxon>
        <taxon>Pseudomonadati</taxon>
        <taxon>Verrucomicrobiota</taxon>
        <taxon>Verrucomicrobiia</taxon>
        <taxon>Verrucomicrobiales</taxon>
        <taxon>Verrucomicrobiaceae</taxon>
        <taxon>Haloferula</taxon>
    </lineage>
</organism>
<evidence type="ECO:0000256" key="9">
    <source>
        <dbReference type="ARBA" id="ARBA00023237"/>
    </source>
</evidence>
<dbReference type="InterPro" id="IPR036942">
    <property type="entry name" value="Beta-barrel_TonB_sf"/>
</dbReference>
<evidence type="ECO:0000256" key="11">
    <source>
        <dbReference type="RuleBase" id="RU003357"/>
    </source>
</evidence>
<dbReference type="EMBL" id="JACHFD010000019">
    <property type="protein sequence ID" value="MBB5353067.1"/>
    <property type="molecule type" value="Genomic_DNA"/>
</dbReference>
<dbReference type="Pfam" id="PF07715">
    <property type="entry name" value="Plug"/>
    <property type="match status" value="1"/>
</dbReference>
<dbReference type="GO" id="GO:0015344">
    <property type="term" value="F:siderophore uptake transmembrane transporter activity"/>
    <property type="evidence" value="ECO:0007669"/>
    <property type="project" value="TreeGrafter"/>
</dbReference>
<evidence type="ECO:0000259" key="12">
    <source>
        <dbReference type="Pfam" id="PF00593"/>
    </source>
</evidence>
<evidence type="ECO:0000256" key="5">
    <source>
        <dbReference type="ARBA" id="ARBA00022692"/>
    </source>
</evidence>